<organism evidence="8 9">
    <name type="scientific">Tilletiaria anomala (strain ATCC 24038 / CBS 436.72 / UBC 951)</name>
    <dbReference type="NCBI Taxonomy" id="1037660"/>
    <lineage>
        <taxon>Eukaryota</taxon>
        <taxon>Fungi</taxon>
        <taxon>Dikarya</taxon>
        <taxon>Basidiomycota</taxon>
        <taxon>Ustilaginomycotina</taxon>
        <taxon>Exobasidiomycetes</taxon>
        <taxon>Georgefischeriales</taxon>
        <taxon>Tilletiariaceae</taxon>
        <taxon>Tilletiaria</taxon>
    </lineage>
</organism>
<comment type="catalytic activity">
    <reaction evidence="3">
        <text>a 5'-end (N(7)-methyl 5'-triphosphoguanosine)-ribonucleoside-ribonucleotide in mRNA + H2O = a (N(7)-methyl 5'-triphosphoguanosine)-nucleoside + a 5'-end phospho-ribonucleoside in mRNA + H(+)</text>
        <dbReference type="Rhea" id="RHEA:66928"/>
        <dbReference type="Rhea" id="RHEA-COMP:15692"/>
        <dbReference type="Rhea" id="RHEA-COMP:17313"/>
        <dbReference type="ChEBI" id="CHEBI:15377"/>
        <dbReference type="ChEBI" id="CHEBI:15378"/>
        <dbReference type="ChEBI" id="CHEBI:138282"/>
        <dbReference type="ChEBI" id="CHEBI:172876"/>
        <dbReference type="ChEBI" id="CHEBI:172877"/>
    </reaction>
    <physiologicalReaction direction="left-to-right" evidence="3">
        <dbReference type="Rhea" id="RHEA:66929"/>
    </physiologicalReaction>
</comment>
<dbReference type="AlphaFoldDB" id="A0A066VHD6"/>
<evidence type="ECO:0000256" key="4">
    <source>
        <dbReference type="ARBA" id="ARBA00044692"/>
    </source>
</evidence>
<sequence length="419" mass="47518">MRLRAVHLAWHRVQGSIKACELSSSRVFAMDSSNFRLSNSSAWAARPKPAEFQLPSRVCSFSLDSERALHLDDRQKKFYRPPADALRRGPLDLNHGFDQYISRNNMGPERLDALLTSLQHEASNDAAVDAQLRRAAIITWRGIVTKLCTALYADRDGFELNAQMVGDTIFLEEHVSAVRQTDIERQGSDARSKLFSYYGYSFESYFSSGPSPDSNCSVWSGDVNTNEQWCQVVKTKLGRARLLIGGEVDCVGSKGEMVELKTSMLIRNARDEERFETKMLRFYMQSFLLGVSTVVVGFRDHKGMLQAYQEFKTLEIPRLVRGKPHAWDPKACLNFAAALLDHIERLMRTSKTNQTAASPNVWRITWQPGQPEVAMRQLSEKQIAEDITKGEQARFGILPREFVNFLQSSQASHVTPWTQ</sequence>
<dbReference type="GO" id="GO:0046872">
    <property type="term" value="F:metal ion binding"/>
    <property type="evidence" value="ECO:0007669"/>
    <property type="project" value="UniProtKB-KW"/>
</dbReference>
<dbReference type="FunCoup" id="A0A066VHD6">
    <property type="interactions" value="205"/>
</dbReference>
<evidence type="ECO:0000313" key="8">
    <source>
        <dbReference type="EMBL" id="KDN41152.1"/>
    </source>
</evidence>
<reference evidence="8 9" key="1">
    <citation type="submission" date="2014-05" db="EMBL/GenBank/DDBJ databases">
        <title>Draft genome sequence of a rare smut relative, Tilletiaria anomala UBC 951.</title>
        <authorList>
            <consortium name="DOE Joint Genome Institute"/>
            <person name="Toome M."/>
            <person name="Kuo A."/>
            <person name="Henrissat B."/>
            <person name="Lipzen A."/>
            <person name="Tritt A."/>
            <person name="Yoshinaga Y."/>
            <person name="Zane M."/>
            <person name="Barry K."/>
            <person name="Grigoriev I.V."/>
            <person name="Spatafora J.W."/>
            <person name="Aimea M.C."/>
        </authorList>
    </citation>
    <scope>NUCLEOTIDE SEQUENCE [LARGE SCALE GENOMIC DNA]</scope>
    <source>
        <strain evidence="8 9">UBC 951</strain>
    </source>
</reference>
<comment type="similarity">
    <text evidence="2 6">Belongs to the DXO/Dom3Z family.</text>
</comment>
<keyword evidence="6" id="KW-0694">RNA-binding</keyword>
<comment type="cofactor">
    <cofactor evidence="1 6">
        <name>a divalent metal cation</name>
        <dbReference type="ChEBI" id="CHEBI:60240"/>
    </cofactor>
</comment>
<comment type="subcellular location">
    <subcellularLocation>
        <location evidence="6">Nucleus</location>
    </subcellularLocation>
</comment>
<dbReference type="GO" id="GO:0000956">
    <property type="term" value="P:nuclear-transcribed mRNA catabolic process"/>
    <property type="evidence" value="ECO:0007669"/>
    <property type="project" value="TreeGrafter"/>
</dbReference>
<dbReference type="GO" id="GO:0000166">
    <property type="term" value="F:nucleotide binding"/>
    <property type="evidence" value="ECO:0007669"/>
    <property type="project" value="UniProtKB-KW"/>
</dbReference>
<proteinExistence type="inferred from homology"/>
<comment type="catalytic activity">
    <reaction evidence="4">
        <text>a 5'-end triphospho-ribonucleoside in mRNA + H2O = a 5'-end phospho-ribonucleoside in mRNA + diphosphate + H(+)</text>
        <dbReference type="Rhea" id="RHEA:78683"/>
        <dbReference type="Rhea" id="RHEA-COMP:15692"/>
        <dbReference type="Rhea" id="RHEA-COMP:17164"/>
        <dbReference type="ChEBI" id="CHEBI:15377"/>
        <dbReference type="ChEBI" id="CHEBI:15378"/>
        <dbReference type="ChEBI" id="CHEBI:33019"/>
        <dbReference type="ChEBI" id="CHEBI:138282"/>
        <dbReference type="ChEBI" id="CHEBI:167618"/>
    </reaction>
    <physiologicalReaction direction="left-to-right" evidence="4">
        <dbReference type="Rhea" id="RHEA:78684"/>
    </physiologicalReaction>
</comment>
<comment type="function">
    <text evidence="6">Decapping enzyme for NAD-capped RNAs: specifically hydrolyzes the nicotinamide adenine dinucleotide (NAD) cap from a subset of RNAs by removing the entire NAD moiety from the 5'-end of an NAD-capped RNA.</text>
</comment>
<dbReference type="OMA" id="VVTWRGH"/>
<dbReference type="InterPro" id="IPR039039">
    <property type="entry name" value="RAI1-like_fam"/>
</dbReference>
<dbReference type="GO" id="GO:0003723">
    <property type="term" value="F:RNA binding"/>
    <property type="evidence" value="ECO:0007669"/>
    <property type="project" value="UniProtKB-KW"/>
</dbReference>
<dbReference type="HOGENOM" id="CLU_024877_1_2_1"/>
<keyword evidence="6" id="KW-0547">Nucleotide-binding</keyword>
<dbReference type="EMBL" id="JMSN01000083">
    <property type="protein sequence ID" value="KDN41152.1"/>
    <property type="molecule type" value="Genomic_DNA"/>
</dbReference>
<keyword evidence="9" id="KW-1185">Reference proteome</keyword>
<evidence type="ECO:0000259" key="7">
    <source>
        <dbReference type="Pfam" id="PF08652"/>
    </source>
</evidence>
<evidence type="ECO:0000256" key="3">
    <source>
        <dbReference type="ARBA" id="ARBA00044676"/>
    </source>
</evidence>
<dbReference type="InParanoid" id="A0A066VHD6"/>
<accession>A0A066VHD6</accession>
<comment type="caution">
    <text evidence="8">The sequence shown here is derived from an EMBL/GenBank/DDBJ whole genome shotgun (WGS) entry which is preliminary data.</text>
</comment>
<evidence type="ECO:0000256" key="6">
    <source>
        <dbReference type="RuleBase" id="RU367113"/>
    </source>
</evidence>
<dbReference type="GeneID" id="25263337"/>
<dbReference type="InterPro" id="IPR013961">
    <property type="entry name" value="RAI1"/>
</dbReference>
<dbReference type="EC" id="3.6.1.-" evidence="6"/>
<evidence type="ECO:0000313" key="9">
    <source>
        <dbReference type="Proteomes" id="UP000027361"/>
    </source>
</evidence>
<evidence type="ECO:0000256" key="1">
    <source>
        <dbReference type="ARBA" id="ARBA00001968"/>
    </source>
</evidence>
<keyword evidence="6" id="KW-0539">Nucleus</keyword>
<feature type="domain" description="RAI1-like" evidence="7">
    <location>
        <begin position="54"/>
        <end position="402"/>
    </location>
</feature>
<comment type="catalytic activity">
    <reaction evidence="5">
        <text>a 5'-end NAD(+)-phospho-ribonucleoside in mRNA + H2O = a 5'-end phospho-ribonucleoside in mRNA + NAD(+) + H(+)</text>
        <dbReference type="Rhea" id="RHEA:60880"/>
        <dbReference type="Rhea" id="RHEA-COMP:15692"/>
        <dbReference type="Rhea" id="RHEA-COMP:15698"/>
        <dbReference type="ChEBI" id="CHEBI:15377"/>
        <dbReference type="ChEBI" id="CHEBI:15378"/>
        <dbReference type="ChEBI" id="CHEBI:57540"/>
        <dbReference type="ChEBI" id="CHEBI:138282"/>
        <dbReference type="ChEBI" id="CHEBI:144029"/>
    </reaction>
    <physiologicalReaction direction="left-to-right" evidence="5">
        <dbReference type="Rhea" id="RHEA:60881"/>
    </physiologicalReaction>
</comment>
<keyword evidence="6" id="KW-0540">Nuclease</keyword>
<dbReference type="GO" id="GO:0005634">
    <property type="term" value="C:nucleus"/>
    <property type="evidence" value="ECO:0007669"/>
    <property type="project" value="UniProtKB-SubCell"/>
</dbReference>
<keyword evidence="6" id="KW-0479">Metal-binding</keyword>
<dbReference type="PANTHER" id="PTHR12395">
    <property type="entry name" value="DOM-3 RELATED"/>
    <property type="match status" value="1"/>
</dbReference>
<keyword evidence="6" id="KW-0378">Hydrolase</keyword>
<dbReference type="PANTHER" id="PTHR12395:SF9">
    <property type="entry name" value="DECAPPING AND EXORIBONUCLEASE PROTEIN"/>
    <property type="match status" value="1"/>
</dbReference>
<dbReference type="STRING" id="1037660.A0A066VHD6"/>
<dbReference type="GO" id="GO:0034353">
    <property type="term" value="F:mRNA 5'-diphosphatase activity"/>
    <property type="evidence" value="ECO:0007669"/>
    <property type="project" value="TreeGrafter"/>
</dbReference>
<dbReference type="GO" id="GO:0005829">
    <property type="term" value="C:cytosol"/>
    <property type="evidence" value="ECO:0007669"/>
    <property type="project" value="TreeGrafter"/>
</dbReference>
<dbReference type="Proteomes" id="UP000027361">
    <property type="component" value="Unassembled WGS sequence"/>
</dbReference>
<dbReference type="Pfam" id="PF08652">
    <property type="entry name" value="RAI1"/>
    <property type="match status" value="1"/>
</dbReference>
<dbReference type="GO" id="GO:0110155">
    <property type="term" value="P:NAD-cap decapping"/>
    <property type="evidence" value="ECO:0007669"/>
    <property type="project" value="TreeGrafter"/>
</dbReference>
<protein>
    <recommendedName>
        <fullName evidence="6">Decapping nuclease</fullName>
        <ecNumber evidence="6">3.6.1.-</ecNumber>
    </recommendedName>
</protein>
<gene>
    <name evidence="8" type="ORF">K437DRAFT_249721</name>
</gene>
<name>A0A066VHD6_TILAU</name>
<dbReference type="OrthoDB" id="5853397at2759"/>
<evidence type="ECO:0000256" key="2">
    <source>
        <dbReference type="ARBA" id="ARBA00006562"/>
    </source>
</evidence>
<dbReference type="RefSeq" id="XP_013241621.1">
    <property type="nucleotide sequence ID" value="XM_013386167.1"/>
</dbReference>
<dbReference type="GO" id="GO:0004518">
    <property type="term" value="F:nuclease activity"/>
    <property type="evidence" value="ECO:0007669"/>
    <property type="project" value="UniProtKB-KW"/>
</dbReference>
<evidence type="ECO:0000256" key="5">
    <source>
        <dbReference type="ARBA" id="ARBA00048124"/>
    </source>
</evidence>